<evidence type="ECO:0000313" key="1">
    <source>
        <dbReference type="EMBL" id="KKO74646.1"/>
    </source>
</evidence>
<evidence type="ECO:0000313" key="2">
    <source>
        <dbReference type="Proteomes" id="UP000034350"/>
    </source>
</evidence>
<dbReference type="Proteomes" id="UP000034350">
    <property type="component" value="Unassembled WGS sequence"/>
</dbReference>
<proteinExistence type="predicted"/>
<protein>
    <submittedName>
        <fullName evidence="1">Uncharacterized protein</fullName>
    </submittedName>
</protein>
<keyword evidence="2" id="KW-1185">Reference proteome</keyword>
<dbReference type="VEuPathDB" id="MicrosporidiaDB:AAJ76_530002975"/>
<dbReference type="VEuPathDB" id="MicrosporidiaDB:NCER_101777"/>
<dbReference type="EMBL" id="JPQZ01000053">
    <property type="protein sequence ID" value="KKO74646.1"/>
    <property type="molecule type" value="Genomic_DNA"/>
</dbReference>
<dbReference type="RefSeq" id="XP_024330388.1">
    <property type="nucleotide sequence ID" value="XM_024475954.1"/>
</dbReference>
<name>A0A0F9WAL7_9MICR</name>
<reference evidence="1 2" key="1">
    <citation type="journal article" date="2015" name="Environ. Microbiol.">
        <title>Genome analyses suggest the presence of polyploidy and recent human-driven expansions in eight global populations of the honeybee pathogen Nosema ceranae.</title>
        <authorList>
            <person name="Pelin A."/>
            <person name="Selman M."/>
            <person name="Aris-Brosou S."/>
            <person name="Farinelli L."/>
            <person name="Corradi N."/>
        </authorList>
    </citation>
    <scope>NUCLEOTIDE SEQUENCE [LARGE SCALE GENOMIC DNA]</scope>
    <source>
        <strain evidence="1 2">PA08 1199</strain>
    </source>
</reference>
<dbReference type="AlphaFoldDB" id="A0A0F9WAL7"/>
<gene>
    <name evidence="1" type="ORF">AAJ76_530002975</name>
</gene>
<comment type="caution">
    <text evidence="1">The sequence shown here is derived from an EMBL/GenBank/DDBJ whole genome shotgun (WGS) entry which is preliminary data.</text>
</comment>
<organism evidence="1 2">
    <name type="scientific">Vairimorpha ceranae</name>
    <dbReference type="NCBI Taxonomy" id="40302"/>
    <lineage>
        <taxon>Eukaryota</taxon>
        <taxon>Fungi</taxon>
        <taxon>Fungi incertae sedis</taxon>
        <taxon>Microsporidia</taxon>
        <taxon>Nosematidae</taxon>
        <taxon>Vairimorpha</taxon>
    </lineage>
</organism>
<accession>A0A0F9WAL7</accession>
<dbReference type="GeneID" id="36320902"/>
<sequence length="240" mass="28550">MSINFLFPVVFSILSLKMKKSSLSVSEFQNQITICRFDIYYGLEIIKHDNIQIYFENNYIFDHNNVFQYSSFQRVFYKNGNYIYVSDLLYDNNIINIHPEGIKLLAKLNIIFKDKADFLTAKYNKKKEKCSISLKYDEIMPCSTSQVRFLKSRYGFVHSGRKDFFIKFKKTLPDFFNEVLVKELPISFINDLKQKSELWQFTYSALPYDFFDNSEKILKDSIFFSTKDQSILNLMLAEYI</sequence>